<dbReference type="STRING" id="658196.A0A397S5I6"/>
<dbReference type="InterPro" id="IPR057038">
    <property type="entry name" value="FBX41/ZN365_Znf-C2H2"/>
</dbReference>
<keyword evidence="3" id="KW-1185">Reference proteome</keyword>
<organism evidence="2 3">
    <name type="scientific">Glomus cerebriforme</name>
    <dbReference type="NCBI Taxonomy" id="658196"/>
    <lineage>
        <taxon>Eukaryota</taxon>
        <taxon>Fungi</taxon>
        <taxon>Fungi incertae sedis</taxon>
        <taxon>Mucoromycota</taxon>
        <taxon>Glomeromycotina</taxon>
        <taxon>Glomeromycetes</taxon>
        <taxon>Glomerales</taxon>
        <taxon>Glomeraceae</taxon>
        <taxon>Glomus</taxon>
    </lineage>
</organism>
<accession>A0A397S5I6</accession>
<evidence type="ECO:0000259" key="1">
    <source>
        <dbReference type="Pfam" id="PF23165"/>
    </source>
</evidence>
<dbReference type="Proteomes" id="UP000265703">
    <property type="component" value="Unassembled WGS sequence"/>
</dbReference>
<reference evidence="2 3" key="1">
    <citation type="submission" date="2018-06" db="EMBL/GenBank/DDBJ databases">
        <title>Comparative genomics reveals the genomic features of Rhizophagus irregularis, R. cerebriforme, R. diaphanum and Gigaspora rosea, and their symbiotic lifestyle signature.</title>
        <authorList>
            <person name="Morin E."/>
            <person name="San Clemente H."/>
            <person name="Chen E.C.H."/>
            <person name="De La Providencia I."/>
            <person name="Hainaut M."/>
            <person name="Kuo A."/>
            <person name="Kohler A."/>
            <person name="Murat C."/>
            <person name="Tang N."/>
            <person name="Roy S."/>
            <person name="Loubradou J."/>
            <person name="Henrissat B."/>
            <person name="Grigoriev I.V."/>
            <person name="Corradi N."/>
            <person name="Roux C."/>
            <person name="Martin F.M."/>
        </authorList>
    </citation>
    <scope>NUCLEOTIDE SEQUENCE [LARGE SCALE GENOMIC DNA]</scope>
    <source>
        <strain evidence="2 3">DAOM 227022</strain>
    </source>
</reference>
<protein>
    <recommendedName>
        <fullName evidence="1">FBX41/ZN365 C2H2-type zinc finger domain-containing protein</fullName>
    </recommendedName>
</protein>
<dbReference type="Pfam" id="PF23165">
    <property type="entry name" value="zf-C2H2_FBX41"/>
    <property type="match status" value="1"/>
</dbReference>
<name>A0A397S5I6_9GLOM</name>
<dbReference type="Gene3D" id="3.30.160.60">
    <property type="entry name" value="Classic Zinc Finger"/>
    <property type="match status" value="1"/>
</dbReference>
<dbReference type="EMBL" id="QKYT01001228">
    <property type="protein sequence ID" value="RIA79585.1"/>
    <property type="molecule type" value="Genomic_DNA"/>
</dbReference>
<proteinExistence type="predicted"/>
<evidence type="ECO:0000313" key="3">
    <source>
        <dbReference type="Proteomes" id="UP000265703"/>
    </source>
</evidence>
<evidence type="ECO:0000313" key="2">
    <source>
        <dbReference type="EMBL" id="RIA79585.1"/>
    </source>
</evidence>
<sequence>MSENSESIASLAPFVCKWFGAHFKSQHFNTQEELKYHIYCKKQLSDISKIKEHLINHTHQKPFKCPICNSLCQFESLDKLNQHLIFNHNNSIVDSTGAVDITKQEKGDTSEDENYIISKEHSLLKHEYEVYGQKLIMKKNNQGDIDKDEDEDDDYQICKALSKLFDREYVEKLKAYYGLEDLDF</sequence>
<dbReference type="SUPFAM" id="SSF57667">
    <property type="entry name" value="beta-beta-alpha zinc fingers"/>
    <property type="match status" value="1"/>
</dbReference>
<feature type="domain" description="FBX41/ZN365 C2H2-type zinc finger" evidence="1">
    <location>
        <begin position="62"/>
        <end position="89"/>
    </location>
</feature>
<comment type="caution">
    <text evidence="2">The sequence shown here is derived from an EMBL/GenBank/DDBJ whole genome shotgun (WGS) entry which is preliminary data.</text>
</comment>
<gene>
    <name evidence="2" type="ORF">C1645_840348</name>
</gene>
<dbReference type="InterPro" id="IPR036236">
    <property type="entry name" value="Znf_C2H2_sf"/>
</dbReference>
<dbReference type="OrthoDB" id="5305647at2759"/>
<dbReference type="AlphaFoldDB" id="A0A397S5I6"/>